<feature type="compositionally biased region" description="Basic and acidic residues" evidence="1">
    <location>
        <begin position="16"/>
        <end position="29"/>
    </location>
</feature>
<feature type="region of interest" description="Disordered" evidence="1">
    <location>
        <begin position="1"/>
        <end position="72"/>
    </location>
</feature>
<reference evidence="3" key="1">
    <citation type="submission" date="2014-12" db="EMBL/GenBank/DDBJ databases">
        <title>Genome Sequence of Valsa Canker Pathogens Uncovers a Specific Adaption of Colonization on Woody Bark.</title>
        <authorList>
            <person name="Yin Z."/>
            <person name="Liu H."/>
            <person name="Gao X."/>
            <person name="Li Z."/>
            <person name="Song N."/>
            <person name="Ke X."/>
            <person name="Dai Q."/>
            <person name="Wu Y."/>
            <person name="Sun Y."/>
            <person name="Xu J.-R."/>
            <person name="Kang Z.K."/>
            <person name="Wang L."/>
            <person name="Huang L."/>
        </authorList>
    </citation>
    <scope>NUCLEOTIDE SEQUENCE [LARGE SCALE GENOMIC DNA]</scope>
    <source>
        <strain evidence="3">SXYL134</strain>
    </source>
</reference>
<feature type="compositionally biased region" description="Acidic residues" evidence="1">
    <location>
        <begin position="40"/>
        <end position="53"/>
    </location>
</feature>
<gene>
    <name evidence="2" type="ORF">VP1G_10483</name>
</gene>
<name>A0A194UMD6_CYTMA</name>
<organism evidence="2 3">
    <name type="scientific">Cytospora mali</name>
    <name type="common">Apple Valsa canker fungus</name>
    <name type="synonym">Valsa mali</name>
    <dbReference type="NCBI Taxonomy" id="578113"/>
    <lineage>
        <taxon>Eukaryota</taxon>
        <taxon>Fungi</taxon>
        <taxon>Dikarya</taxon>
        <taxon>Ascomycota</taxon>
        <taxon>Pezizomycotina</taxon>
        <taxon>Sordariomycetes</taxon>
        <taxon>Sordariomycetidae</taxon>
        <taxon>Diaporthales</taxon>
        <taxon>Cytosporaceae</taxon>
        <taxon>Cytospora</taxon>
    </lineage>
</organism>
<proteinExistence type="predicted"/>
<evidence type="ECO:0000313" key="2">
    <source>
        <dbReference type="EMBL" id="KUI52825.1"/>
    </source>
</evidence>
<dbReference type="EMBL" id="KN714666">
    <property type="protein sequence ID" value="KUI52825.1"/>
    <property type="molecule type" value="Genomic_DNA"/>
</dbReference>
<accession>A0A194UMD6</accession>
<dbReference type="OrthoDB" id="10573802at2759"/>
<protein>
    <submittedName>
        <fullName evidence="2">Uncharacterized protein</fullName>
    </submittedName>
</protein>
<keyword evidence="3" id="KW-1185">Reference proteome</keyword>
<evidence type="ECO:0000313" key="3">
    <source>
        <dbReference type="Proteomes" id="UP000078576"/>
    </source>
</evidence>
<evidence type="ECO:0000256" key="1">
    <source>
        <dbReference type="SAM" id="MobiDB-lite"/>
    </source>
</evidence>
<dbReference type="AlphaFoldDB" id="A0A194UMD6"/>
<dbReference type="Proteomes" id="UP000078576">
    <property type="component" value="Unassembled WGS sequence"/>
</dbReference>
<sequence length="72" mass="7995">MVKQKPGLGGPNMDDLEFKPEPDDSDNIRLSDIPEYNSGDGDDGWLNDLQPEDEGNKKSTGYYRGAEDEECS</sequence>